<organism evidence="3 4">
    <name type="scientific">Gymnopilus dilepis</name>
    <dbReference type="NCBI Taxonomy" id="231916"/>
    <lineage>
        <taxon>Eukaryota</taxon>
        <taxon>Fungi</taxon>
        <taxon>Dikarya</taxon>
        <taxon>Basidiomycota</taxon>
        <taxon>Agaricomycotina</taxon>
        <taxon>Agaricomycetes</taxon>
        <taxon>Agaricomycetidae</taxon>
        <taxon>Agaricales</taxon>
        <taxon>Agaricineae</taxon>
        <taxon>Hymenogastraceae</taxon>
        <taxon>Gymnopilus</taxon>
    </lineage>
</organism>
<dbReference type="EMBL" id="NHYE01001344">
    <property type="protein sequence ID" value="PPQ96635.1"/>
    <property type="molecule type" value="Genomic_DNA"/>
</dbReference>
<feature type="compositionally biased region" description="Polar residues" evidence="1">
    <location>
        <begin position="150"/>
        <end position="164"/>
    </location>
</feature>
<feature type="transmembrane region" description="Helical" evidence="2">
    <location>
        <begin position="377"/>
        <end position="404"/>
    </location>
</feature>
<feature type="compositionally biased region" description="Low complexity" evidence="1">
    <location>
        <begin position="92"/>
        <end position="109"/>
    </location>
</feature>
<feature type="compositionally biased region" description="Polar residues" evidence="1">
    <location>
        <begin position="283"/>
        <end position="292"/>
    </location>
</feature>
<keyword evidence="4" id="KW-1185">Reference proteome</keyword>
<name>A0A409Y0W5_9AGAR</name>
<feature type="region of interest" description="Disordered" evidence="1">
    <location>
        <begin position="47"/>
        <end position="315"/>
    </location>
</feature>
<feature type="compositionally biased region" description="Polar residues" evidence="1">
    <location>
        <begin position="258"/>
        <end position="269"/>
    </location>
</feature>
<dbReference type="STRING" id="231916.A0A409Y0W5"/>
<comment type="caution">
    <text evidence="3">The sequence shown here is derived from an EMBL/GenBank/DDBJ whole genome shotgun (WGS) entry which is preliminary data.</text>
</comment>
<reference evidence="3 4" key="1">
    <citation type="journal article" date="2018" name="Evol. Lett.">
        <title>Horizontal gene cluster transfer increased hallucinogenic mushroom diversity.</title>
        <authorList>
            <person name="Reynolds H.T."/>
            <person name="Vijayakumar V."/>
            <person name="Gluck-Thaler E."/>
            <person name="Korotkin H.B."/>
            <person name="Matheny P.B."/>
            <person name="Slot J.C."/>
        </authorList>
    </citation>
    <scope>NUCLEOTIDE SEQUENCE [LARGE SCALE GENOMIC DNA]</scope>
    <source>
        <strain evidence="3 4">SRW20</strain>
    </source>
</reference>
<dbReference type="Proteomes" id="UP000284706">
    <property type="component" value="Unassembled WGS sequence"/>
</dbReference>
<feature type="compositionally biased region" description="Low complexity" evidence="1">
    <location>
        <begin position="204"/>
        <end position="229"/>
    </location>
</feature>
<feature type="compositionally biased region" description="Low complexity" evidence="1">
    <location>
        <begin position="178"/>
        <end position="197"/>
    </location>
</feature>
<evidence type="ECO:0000256" key="1">
    <source>
        <dbReference type="SAM" id="MobiDB-lite"/>
    </source>
</evidence>
<keyword evidence="2" id="KW-1133">Transmembrane helix</keyword>
<evidence type="ECO:0000313" key="3">
    <source>
        <dbReference type="EMBL" id="PPQ96635.1"/>
    </source>
</evidence>
<gene>
    <name evidence="3" type="ORF">CVT26_010675</name>
</gene>
<feature type="compositionally biased region" description="Pro residues" evidence="1">
    <location>
        <begin position="62"/>
        <end position="77"/>
    </location>
</feature>
<protein>
    <submittedName>
        <fullName evidence="3">Uncharacterized protein</fullName>
    </submittedName>
</protein>
<sequence>MALMQMVSDSYESALGTREGEGQGTSVESSDNSVLSWLVDDGFLPSTPLLRPLERAGGSQEAPPPQKLAAPHTPPATPRKLLGINIPRRDSLASTSSSESKETSSLSPSRLWKGARSNSATSSFTSSSDSKSTKSTSSTSPSKLWRRARSNSAASNLTMSSDTSTPPPAKLWGRNRRNSTYSNSSVSSDTSRMSSISPKKLWSRVRSNSTSSNSSAASSSKSTYSSVFSCPSSCPLTPTKRRSTVSSCLSSCPSTPTKRQTTASTSVLQSEPPPLIRRKRYSTQKSKSAQTNEGDESHLDTAPAVPRRRARTSTISSVDTMRIGDSWTYPTNPMSEASPSATICIKSADESMLSSSDTECQIGPSPDFEALPSMWDIFTILMIIYAFFFGLFIFCGFVGFFRLFGGFFSLGPARPDSYETYDLQIMYDDNP</sequence>
<keyword evidence="2" id="KW-0472">Membrane</keyword>
<feature type="compositionally biased region" description="Low complexity" evidence="1">
    <location>
        <begin position="117"/>
        <end position="143"/>
    </location>
</feature>
<evidence type="ECO:0000313" key="4">
    <source>
        <dbReference type="Proteomes" id="UP000284706"/>
    </source>
</evidence>
<evidence type="ECO:0000256" key="2">
    <source>
        <dbReference type="SAM" id="Phobius"/>
    </source>
</evidence>
<feature type="compositionally biased region" description="Low complexity" evidence="1">
    <location>
        <begin position="244"/>
        <end position="257"/>
    </location>
</feature>
<proteinExistence type="predicted"/>
<dbReference type="InParanoid" id="A0A409Y0W5"/>
<accession>A0A409Y0W5</accession>
<dbReference type="AlphaFoldDB" id="A0A409Y0W5"/>
<keyword evidence="2" id="KW-0812">Transmembrane</keyword>
<feature type="region of interest" description="Disordered" evidence="1">
    <location>
        <begin position="1"/>
        <end position="31"/>
    </location>
</feature>